<dbReference type="EMBL" id="BSNX01000015">
    <property type="protein sequence ID" value="GLQ72458.1"/>
    <property type="molecule type" value="Genomic_DNA"/>
</dbReference>
<protein>
    <recommendedName>
        <fullName evidence="3">DUF3265 domain-containing protein</fullName>
    </recommendedName>
</protein>
<accession>A0AAV5NQB8</accession>
<name>A0AAV5NQB8_9VIBR</name>
<reference evidence="2" key="1">
    <citation type="journal article" date="2019" name="Int. J. Syst. Evol. Microbiol.">
        <title>The Global Catalogue of Microorganisms (GCM) 10K type strain sequencing project: providing services to taxonomists for standard genome sequencing and annotation.</title>
        <authorList>
            <consortium name="The Broad Institute Genomics Platform"/>
            <consortium name="The Broad Institute Genome Sequencing Center for Infectious Disease"/>
            <person name="Wu L."/>
            <person name="Ma J."/>
        </authorList>
    </citation>
    <scope>NUCLEOTIDE SEQUENCE [LARGE SCALE GENOMIC DNA]</scope>
    <source>
        <strain evidence="2">NBRC 15640</strain>
    </source>
</reference>
<comment type="caution">
    <text evidence="1">The sequence shown here is derived from an EMBL/GenBank/DDBJ whole genome shotgun (WGS) entry which is preliminary data.</text>
</comment>
<evidence type="ECO:0000313" key="1">
    <source>
        <dbReference type="EMBL" id="GLQ72458.1"/>
    </source>
</evidence>
<organism evidence="1 2">
    <name type="scientific">Vibrio penaeicida</name>
    <dbReference type="NCBI Taxonomy" id="104609"/>
    <lineage>
        <taxon>Bacteria</taxon>
        <taxon>Pseudomonadati</taxon>
        <taxon>Pseudomonadota</taxon>
        <taxon>Gammaproteobacteria</taxon>
        <taxon>Vibrionales</taxon>
        <taxon>Vibrionaceae</taxon>
        <taxon>Vibrio</taxon>
    </lineage>
</organism>
<proteinExistence type="predicted"/>
<dbReference type="AlphaFoldDB" id="A0AAV5NQB8"/>
<evidence type="ECO:0000313" key="2">
    <source>
        <dbReference type="Proteomes" id="UP001156690"/>
    </source>
</evidence>
<keyword evidence="2" id="KW-1185">Reference proteome</keyword>
<dbReference type="Proteomes" id="UP001156690">
    <property type="component" value="Unassembled WGS sequence"/>
</dbReference>
<evidence type="ECO:0008006" key="3">
    <source>
        <dbReference type="Google" id="ProtNLM"/>
    </source>
</evidence>
<gene>
    <name evidence="1" type="ORF">GCM10007932_18180</name>
</gene>
<sequence length="70" mass="7475">MWNGRTKKNPSLGSAWVLVTPNTLVGSVLPYRLAGLLCCGVLQCPVPLWYRLGKGNGFGAELFVVEPTGA</sequence>